<name>A0A084Y699_9PROT</name>
<dbReference type="AlphaFoldDB" id="A0A084Y699"/>
<feature type="domain" description="Chemoreceptor zinc-binding" evidence="1">
    <location>
        <begin position="14"/>
        <end position="82"/>
    </location>
</feature>
<dbReference type="InterPro" id="IPR025991">
    <property type="entry name" value="Chemoreceptor_zinc-bind_dom"/>
</dbReference>
<evidence type="ECO:0000313" key="2">
    <source>
        <dbReference type="EMBL" id="KFB70243.1"/>
    </source>
</evidence>
<dbReference type="Pfam" id="PF13682">
    <property type="entry name" value="CZB"/>
    <property type="match status" value="1"/>
</dbReference>
<proteinExistence type="predicted"/>
<sequence length="137" mass="15307">MDSVANIEEAIGAHSRWMSQLREVVFEAHPGVDVESIRAADQCEFGKWLHGPAWSAEEQQSDDYQEVSRLHTEFHELAAQVVELAASGKKNEAYALFYGEYVTMSGRLALALRAWQDRLTVKARETKTNTDLPPSAG</sequence>
<gene>
    <name evidence="2" type="ORF">AW09_004672</name>
</gene>
<dbReference type="EMBL" id="JDVG02000733">
    <property type="protein sequence ID" value="KFB70243.1"/>
    <property type="molecule type" value="Genomic_DNA"/>
</dbReference>
<comment type="caution">
    <text evidence="2">The sequence shown here is derived from an EMBL/GenBank/DDBJ whole genome shotgun (WGS) entry which is preliminary data.</text>
</comment>
<dbReference type="Proteomes" id="UP000020077">
    <property type="component" value="Unassembled WGS sequence"/>
</dbReference>
<accession>A0A084Y699</accession>
<evidence type="ECO:0000259" key="1">
    <source>
        <dbReference type="Pfam" id="PF13682"/>
    </source>
</evidence>
<organism evidence="2 3">
    <name type="scientific">Candidatus Accumulibacter phosphatis</name>
    <dbReference type="NCBI Taxonomy" id="327160"/>
    <lineage>
        <taxon>Bacteria</taxon>
        <taxon>Pseudomonadati</taxon>
        <taxon>Pseudomonadota</taxon>
        <taxon>Betaproteobacteria</taxon>
        <taxon>Candidatus Accumulibacter</taxon>
    </lineage>
</organism>
<dbReference type="Gene3D" id="1.20.120.30">
    <property type="entry name" value="Aspartate receptor, ligand-binding domain"/>
    <property type="match status" value="1"/>
</dbReference>
<protein>
    <submittedName>
        <fullName evidence="2">Diguanylate cyclase</fullName>
    </submittedName>
</protein>
<reference evidence="2 3" key="1">
    <citation type="submission" date="2014-02" db="EMBL/GenBank/DDBJ databases">
        <title>Expanding our view of genomic diversity in Candidatus Accumulibacter clades.</title>
        <authorList>
            <person name="Skennerton C.T."/>
            <person name="Barr J.J."/>
            <person name="Slater F.R."/>
            <person name="Bond P.L."/>
            <person name="Tyson G.W."/>
        </authorList>
    </citation>
    <scope>NUCLEOTIDE SEQUENCE [LARGE SCALE GENOMIC DNA]</scope>
    <source>
        <strain evidence="3">BA-91</strain>
    </source>
</reference>
<evidence type="ECO:0000313" key="3">
    <source>
        <dbReference type="Proteomes" id="UP000020077"/>
    </source>
</evidence>